<dbReference type="InterPro" id="IPR014748">
    <property type="entry name" value="Enoyl-CoA_hydra_C"/>
</dbReference>
<dbReference type="Gene3D" id="1.10.12.10">
    <property type="entry name" value="Lyase 2-enoyl-coa Hydratase, Chain A, domain 2"/>
    <property type="match status" value="1"/>
</dbReference>
<dbReference type="InterPro" id="IPR018376">
    <property type="entry name" value="Enoyl-CoA_hyd/isom_CS"/>
</dbReference>
<dbReference type="PANTHER" id="PTHR43149">
    <property type="entry name" value="ENOYL-COA HYDRATASE"/>
    <property type="match status" value="1"/>
</dbReference>
<comment type="pathway">
    <text evidence="1">Lipid metabolism; fatty acid beta-oxidation.</text>
</comment>
<dbReference type="SUPFAM" id="SSF52096">
    <property type="entry name" value="ClpP/crotonase"/>
    <property type="match status" value="1"/>
</dbReference>
<dbReference type="PROSITE" id="PS00166">
    <property type="entry name" value="ENOYL_COA_HYDRATASE"/>
    <property type="match status" value="1"/>
</dbReference>
<reference evidence="7 8" key="1">
    <citation type="submission" date="2019-12" db="EMBL/GenBank/DDBJ databases">
        <authorList>
            <person name="Huq M.A."/>
        </authorList>
    </citation>
    <scope>NUCLEOTIDE SEQUENCE [LARGE SCALE GENOMIC DNA]</scope>
    <source>
        <strain evidence="7 8">MAH-20</strain>
    </source>
</reference>
<dbReference type="NCBIfam" id="NF005699">
    <property type="entry name" value="PRK07509.1"/>
    <property type="match status" value="1"/>
</dbReference>
<keyword evidence="8" id="KW-1185">Reference proteome</keyword>
<gene>
    <name evidence="7" type="ORF">GON01_15595</name>
</gene>
<dbReference type="CDD" id="cd06558">
    <property type="entry name" value="crotonase-like"/>
    <property type="match status" value="1"/>
</dbReference>
<comment type="caution">
    <text evidence="7">The sequence shown here is derived from an EMBL/GenBank/DDBJ whole genome shotgun (WGS) entry which is preliminary data.</text>
</comment>
<evidence type="ECO:0000313" key="7">
    <source>
        <dbReference type="EMBL" id="MVO79357.1"/>
    </source>
</evidence>
<dbReference type="InterPro" id="IPR001753">
    <property type="entry name" value="Enoyl-CoA_hydra/iso"/>
</dbReference>
<dbReference type="Gene3D" id="3.90.226.10">
    <property type="entry name" value="2-enoyl-CoA Hydratase, Chain A, domain 1"/>
    <property type="match status" value="1"/>
</dbReference>
<keyword evidence="4" id="KW-0443">Lipid metabolism</keyword>
<proteinExistence type="inferred from homology"/>
<organism evidence="7 8">
    <name type="scientific">Sphingomonas horti</name>
    <dbReference type="NCBI Taxonomy" id="2682842"/>
    <lineage>
        <taxon>Bacteria</taxon>
        <taxon>Pseudomonadati</taxon>
        <taxon>Pseudomonadota</taxon>
        <taxon>Alphaproteobacteria</taxon>
        <taxon>Sphingomonadales</taxon>
        <taxon>Sphingomonadaceae</taxon>
        <taxon>Sphingomonas</taxon>
    </lineage>
</organism>
<evidence type="ECO:0000313" key="8">
    <source>
        <dbReference type="Proteomes" id="UP000441389"/>
    </source>
</evidence>
<evidence type="ECO:0000256" key="5">
    <source>
        <dbReference type="ARBA" id="ARBA00023235"/>
    </source>
</evidence>
<evidence type="ECO:0000256" key="1">
    <source>
        <dbReference type="ARBA" id="ARBA00005005"/>
    </source>
</evidence>
<dbReference type="InterPro" id="IPR029045">
    <property type="entry name" value="ClpP/crotonase-like_dom_sf"/>
</dbReference>
<dbReference type="AlphaFoldDB" id="A0A6I4J4S2"/>
<dbReference type="InterPro" id="IPR045002">
    <property type="entry name" value="Ech1-like"/>
</dbReference>
<keyword evidence="3" id="KW-0276">Fatty acid metabolism</keyword>
<evidence type="ECO:0000256" key="3">
    <source>
        <dbReference type="ARBA" id="ARBA00022832"/>
    </source>
</evidence>
<protein>
    <submittedName>
        <fullName evidence="7">Crotonase/enoyl-CoA hydratase family protein</fullName>
    </submittedName>
</protein>
<dbReference type="RefSeq" id="WP_157028318.1">
    <property type="nucleotide sequence ID" value="NZ_WQMS01000020.1"/>
</dbReference>
<dbReference type="EMBL" id="WQMS01000020">
    <property type="protein sequence ID" value="MVO79357.1"/>
    <property type="molecule type" value="Genomic_DNA"/>
</dbReference>
<name>A0A6I4J4S2_9SPHN</name>
<dbReference type="Pfam" id="PF00378">
    <property type="entry name" value="ECH_1"/>
    <property type="match status" value="1"/>
</dbReference>
<evidence type="ECO:0000256" key="4">
    <source>
        <dbReference type="ARBA" id="ARBA00023098"/>
    </source>
</evidence>
<sequence length="263" mass="28299">MAQRVTIGFEGGVADVRLNRPDKMNALDPAMFEGIAAAIADLGAMKSLRAVVLSGEGRAFCAGLDMASMASGGASAGKDLRDRTHGAANLFQHVAWGWRELKVPVVAAVHGIAFGGGFQIMSGADIRIVHSATRLSIMEMKWGLVPDMAGVALWRTLVRDDVLRELTYTAREFTGEDAVRLGFATRIADDPHAQAMALAREIAARNPDAVQASKRLYNAYSNDAEALLMAESIEQAGVIRTPNQIEAVRANVEKRAPVFRDRP</sequence>
<dbReference type="PANTHER" id="PTHR43149:SF1">
    <property type="entry name" value="DELTA(3,5)-DELTA(2,4)-DIENOYL-COA ISOMERASE, MITOCHONDRIAL"/>
    <property type="match status" value="1"/>
</dbReference>
<dbReference type="GO" id="GO:0006635">
    <property type="term" value="P:fatty acid beta-oxidation"/>
    <property type="evidence" value="ECO:0007669"/>
    <property type="project" value="UniProtKB-UniPathway"/>
</dbReference>
<evidence type="ECO:0000256" key="2">
    <source>
        <dbReference type="ARBA" id="ARBA00005254"/>
    </source>
</evidence>
<keyword evidence="5" id="KW-0413">Isomerase</keyword>
<dbReference type="Proteomes" id="UP000441389">
    <property type="component" value="Unassembled WGS sequence"/>
</dbReference>
<accession>A0A6I4J4S2</accession>
<comment type="similarity">
    <text evidence="2 6">Belongs to the enoyl-CoA hydratase/isomerase family.</text>
</comment>
<evidence type="ECO:0000256" key="6">
    <source>
        <dbReference type="RuleBase" id="RU003707"/>
    </source>
</evidence>
<dbReference type="UniPathway" id="UPA00659"/>
<dbReference type="GO" id="GO:0016853">
    <property type="term" value="F:isomerase activity"/>
    <property type="evidence" value="ECO:0007669"/>
    <property type="project" value="UniProtKB-KW"/>
</dbReference>